<dbReference type="AlphaFoldDB" id="A0A3R6EI09"/>
<comment type="caution">
    <text evidence="1">The sequence shown here is derived from an EMBL/GenBank/DDBJ whole genome shotgun (WGS) entry which is preliminary data.</text>
</comment>
<sequence>MNIFTRVKEFIMNLFKISAEKEFNVDIISSDLMEMAQIEWQHIIKGRPYWMSKNVRTINFAKFLCYYTSKKTCLDLNVTISGSDRADYINQCIGAMIQKSIRDKVEDACGAGGIIFKPSGTYNPAGAIDYVMPGSFAVTEKNSNGDVLGVIFIDRQIKGDNYYTRLEYQHFTSSISDDGEGVGRTYTIENKAFRSKGSDSLGRSIALADVPEWKNIPESVTISNVEKPLFGYFKMPYNNTIDYTSPEGVAVFANCIEELCNLDVAWSRKDDEVDDSQHITFIDENALMKRDKNTGDKERLELPRFVKGLRMGVEASNTVNEHVPTLLTEQRVADINSILSMISTKAGFSQGQFVLDRKTGIATATEIESDDSETVETITDMRNALKSAIKDLVYALDKYCDVFFNMPSGYVNALDESVADEDVFYFKDLLASFEQDRTRAYQLMMNGVYSKRKYLKEYEGFNDKEIDEMFAECDEENAGEDKGGLYGEE</sequence>
<proteinExistence type="predicted"/>
<reference evidence="1 2" key="1">
    <citation type="submission" date="2018-08" db="EMBL/GenBank/DDBJ databases">
        <title>A genome reference for cultivated species of the human gut microbiota.</title>
        <authorList>
            <person name="Zou Y."/>
            <person name="Xue W."/>
            <person name="Luo G."/>
        </authorList>
    </citation>
    <scope>NUCLEOTIDE SEQUENCE [LARGE SCALE GENOMIC DNA]</scope>
    <source>
        <strain evidence="1 2">AM37-1AC</strain>
    </source>
</reference>
<protein>
    <submittedName>
        <fullName evidence="1">Phage capsid protein</fullName>
    </submittedName>
</protein>
<name>A0A3R6EI09_9FIRM</name>
<organism evidence="1 2">
    <name type="scientific">Roseburia intestinalis</name>
    <dbReference type="NCBI Taxonomy" id="166486"/>
    <lineage>
        <taxon>Bacteria</taxon>
        <taxon>Bacillati</taxon>
        <taxon>Bacillota</taxon>
        <taxon>Clostridia</taxon>
        <taxon>Lachnospirales</taxon>
        <taxon>Lachnospiraceae</taxon>
        <taxon>Roseburia</taxon>
    </lineage>
</organism>
<dbReference type="Proteomes" id="UP000283513">
    <property type="component" value="Unassembled WGS sequence"/>
</dbReference>
<dbReference type="EMBL" id="QSHO01000028">
    <property type="protein sequence ID" value="RHC12361.1"/>
    <property type="molecule type" value="Genomic_DNA"/>
</dbReference>
<evidence type="ECO:0000313" key="1">
    <source>
        <dbReference type="EMBL" id="RHC12361.1"/>
    </source>
</evidence>
<accession>A0A3R6EI09</accession>
<evidence type="ECO:0000313" key="2">
    <source>
        <dbReference type="Proteomes" id="UP000283513"/>
    </source>
</evidence>
<gene>
    <name evidence="1" type="ORF">DW856_18985</name>
</gene>